<gene>
    <name evidence="6" type="ORF">Q4Q35_06495</name>
</gene>
<dbReference type="Pfam" id="PF18962">
    <property type="entry name" value="Por_Secre_tail"/>
    <property type="match status" value="1"/>
</dbReference>
<dbReference type="EMBL" id="JAUOEK010000072">
    <property type="protein sequence ID" value="MDO5969451.1"/>
    <property type="molecule type" value="Genomic_DNA"/>
</dbReference>
<reference evidence="6" key="1">
    <citation type="submission" date="2023-07" db="EMBL/GenBank/DDBJ databases">
        <title>Two novel species in the genus Flavivirga.</title>
        <authorList>
            <person name="Kwon K."/>
        </authorList>
    </citation>
    <scope>NUCLEOTIDE SEQUENCE</scope>
    <source>
        <strain evidence="6">KCTC 52353</strain>
    </source>
</reference>
<dbReference type="PANTHER" id="PTHR47566:SF1">
    <property type="entry name" value="PROTEIN NUD1"/>
    <property type="match status" value="1"/>
</dbReference>
<dbReference type="SUPFAM" id="SSF52058">
    <property type="entry name" value="L domain-like"/>
    <property type="match status" value="1"/>
</dbReference>
<dbReference type="PANTHER" id="PTHR47566">
    <property type="match status" value="1"/>
</dbReference>
<evidence type="ECO:0000313" key="6">
    <source>
        <dbReference type="EMBL" id="MDO5969451.1"/>
    </source>
</evidence>
<dbReference type="Proteomes" id="UP001176883">
    <property type="component" value="Unassembled WGS sequence"/>
</dbReference>
<sequence length="292" mass="31601">MKKQLLVLTLFLLGLTQIAVQAQCTGNVNIPDVNFKAALIADTNINTDNDTEISCAEALAFTGIFDVSSKSISDLTGIEAFVNISGLLCYNNTLTSLDISNNTDLKILYCSDNTLTSIDVSNNIDLEELYCFGNTLTSLDISNNTGLKVLVCSDNALTSLDISNNPDFEILYCSDNALTSLNMANGNNTNFFVFDASGNPNLSCIQVDDVAYSTTQWSDDIDITASFSNNCSSLSVLDNEFNAISLYPNPVLNTLNISLSTLNKAEKVQVYNLLGKKVLETTNTTIDISYLS</sequence>
<dbReference type="RefSeq" id="WP_303277143.1">
    <property type="nucleotide sequence ID" value="NZ_JAUOEK010000072.1"/>
</dbReference>
<feature type="non-terminal residue" evidence="6">
    <location>
        <position position="292"/>
    </location>
</feature>
<feature type="domain" description="Secretion system C-terminal sorting" evidence="5">
    <location>
        <begin position="246"/>
        <end position="291"/>
    </location>
</feature>
<proteinExistence type="predicted"/>
<dbReference type="InterPro" id="IPR026444">
    <property type="entry name" value="Secre_tail"/>
</dbReference>
<keyword evidence="1" id="KW-0433">Leucine-rich repeat</keyword>
<keyword evidence="7" id="KW-1185">Reference proteome</keyword>
<comment type="caution">
    <text evidence="6">The sequence shown here is derived from an EMBL/GenBank/DDBJ whole genome shotgun (WGS) entry which is preliminary data.</text>
</comment>
<dbReference type="InterPro" id="IPR032675">
    <property type="entry name" value="LRR_dom_sf"/>
</dbReference>
<name>A0ABT8W8N7_9FLAO</name>
<feature type="signal peptide" evidence="4">
    <location>
        <begin position="1"/>
        <end position="22"/>
    </location>
</feature>
<organism evidence="6 7">
    <name type="scientific">Flavivirga aquimarina</name>
    <dbReference type="NCBI Taxonomy" id="2027862"/>
    <lineage>
        <taxon>Bacteria</taxon>
        <taxon>Pseudomonadati</taxon>
        <taxon>Bacteroidota</taxon>
        <taxon>Flavobacteriia</taxon>
        <taxon>Flavobacteriales</taxon>
        <taxon>Flavobacteriaceae</taxon>
        <taxon>Flavivirga</taxon>
    </lineage>
</organism>
<dbReference type="NCBIfam" id="TIGR04183">
    <property type="entry name" value="Por_Secre_tail"/>
    <property type="match status" value="1"/>
</dbReference>
<feature type="chain" id="PRO_5046234421" evidence="4">
    <location>
        <begin position="23"/>
        <end position="292"/>
    </location>
</feature>
<dbReference type="Gene3D" id="3.80.10.10">
    <property type="entry name" value="Ribonuclease Inhibitor"/>
    <property type="match status" value="1"/>
</dbReference>
<accession>A0ABT8W8N7</accession>
<keyword evidence="3" id="KW-0677">Repeat</keyword>
<evidence type="ECO:0000256" key="4">
    <source>
        <dbReference type="SAM" id="SignalP"/>
    </source>
</evidence>
<keyword evidence="2 4" id="KW-0732">Signal</keyword>
<evidence type="ECO:0000256" key="3">
    <source>
        <dbReference type="ARBA" id="ARBA00022737"/>
    </source>
</evidence>
<evidence type="ECO:0000259" key="5">
    <source>
        <dbReference type="Pfam" id="PF18962"/>
    </source>
</evidence>
<evidence type="ECO:0000256" key="1">
    <source>
        <dbReference type="ARBA" id="ARBA00022614"/>
    </source>
</evidence>
<evidence type="ECO:0000313" key="7">
    <source>
        <dbReference type="Proteomes" id="UP001176883"/>
    </source>
</evidence>
<protein>
    <submittedName>
        <fullName evidence="6">T9SS type A sorting domain-containing protein</fullName>
    </submittedName>
</protein>
<evidence type="ECO:0000256" key="2">
    <source>
        <dbReference type="ARBA" id="ARBA00022729"/>
    </source>
</evidence>
<dbReference type="InterPro" id="IPR052574">
    <property type="entry name" value="CDIRP"/>
</dbReference>